<keyword evidence="4" id="KW-1185">Reference proteome</keyword>
<dbReference type="InterPro" id="IPR016639">
    <property type="entry name" value="GST_Omega/GSH"/>
</dbReference>
<gene>
    <name evidence="3" type="ORF">IRY30_04410</name>
</gene>
<dbReference type="CDD" id="cd03190">
    <property type="entry name" value="GST_C_Omega_like"/>
    <property type="match status" value="1"/>
</dbReference>
<dbReference type="Pfam" id="PF13410">
    <property type="entry name" value="GST_C_2"/>
    <property type="match status" value="1"/>
</dbReference>
<sequence length="323" mass="37110">MGNISTGGSFDRDMNYIDDRAIPEAGTYRLVGARACPWAHRAIITRRLLGLENAISLGLTGPTHDWKSWTFDLYPNSIDPVLKMGQLRSAYLNRYPDYPKGITVPALVEIESQSVVTNDFRTMVKDFCTEWTEFHREDAPDLYPEHLREEIDEVADRVFRTVNNGVYKAGFAGSQEAYEKAFNELFESLDWLEERLSDCRYLVGNQITLADVYLYPTLIRFDMVYHNHFKCNRNKISEMPVLWAYLRDLFQTRGFGDTTNFQQIKDHYFLVHTDINPTGVVPVGPDPQSYHAPHDRAELPGDDWTPPGENPAEESFPDDEKLA</sequence>
<evidence type="ECO:0000313" key="3">
    <source>
        <dbReference type="EMBL" id="MBF4553326.1"/>
    </source>
</evidence>
<dbReference type="Gene3D" id="3.40.30.10">
    <property type="entry name" value="Glutaredoxin"/>
    <property type="match status" value="1"/>
</dbReference>
<feature type="domain" description="GST C-terminal" evidence="2">
    <location>
        <begin position="144"/>
        <end position="268"/>
    </location>
</feature>
<dbReference type="InterPro" id="IPR036282">
    <property type="entry name" value="Glutathione-S-Trfase_C_sf"/>
</dbReference>
<dbReference type="InterPro" id="IPR036249">
    <property type="entry name" value="Thioredoxin-like_sf"/>
</dbReference>
<dbReference type="SFLD" id="SFLDS00019">
    <property type="entry name" value="Glutathione_Transferase_(cytos"/>
    <property type="match status" value="1"/>
</dbReference>
<dbReference type="PANTHER" id="PTHR32419">
    <property type="entry name" value="GLUTATHIONYL-HYDROQUINONE REDUCTASE"/>
    <property type="match status" value="1"/>
</dbReference>
<dbReference type="SFLD" id="SFLDG01148">
    <property type="entry name" value="Xi_(cytGST)"/>
    <property type="match status" value="1"/>
</dbReference>
<dbReference type="Proteomes" id="UP000635902">
    <property type="component" value="Unassembled WGS sequence"/>
</dbReference>
<organism evidence="3 4">
    <name type="scientific">Corynebacterium suicordis DSM 45110</name>
    <dbReference type="NCBI Taxonomy" id="1121369"/>
    <lineage>
        <taxon>Bacteria</taxon>
        <taxon>Bacillati</taxon>
        <taxon>Actinomycetota</taxon>
        <taxon>Actinomycetes</taxon>
        <taxon>Mycobacteriales</taxon>
        <taxon>Corynebacteriaceae</taxon>
        <taxon>Corynebacterium</taxon>
    </lineage>
</organism>
<dbReference type="SUPFAM" id="SSF52833">
    <property type="entry name" value="Thioredoxin-like"/>
    <property type="match status" value="1"/>
</dbReference>
<name>A0ABR9ZIR4_9CORY</name>
<dbReference type="EMBL" id="JADKMY010000001">
    <property type="protein sequence ID" value="MBF4553326.1"/>
    <property type="molecule type" value="Genomic_DNA"/>
</dbReference>
<evidence type="ECO:0000256" key="1">
    <source>
        <dbReference type="SAM" id="MobiDB-lite"/>
    </source>
</evidence>
<dbReference type="InterPro" id="IPR004045">
    <property type="entry name" value="Glutathione_S-Trfase_N"/>
</dbReference>
<evidence type="ECO:0000259" key="2">
    <source>
        <dbReference type="PROSITE" id="PS50405"/>
    </source>
</evidence>
<dbReference type="PANTHER" id="PTHR32419:SF6">
    <property type="entry name" value="GLUTATHIONE S-TRANSFERASE OMEGA-LIKE 1-RELATED"/>
    <property type="match status" value="1"/>
</dbReference>
<dbReference type="Pfam" id="PF13409">
    <property type="entry name" value="GST_N_2"/>
    <property type="match status" value="1"/>
</dbReference>
<dbReference type="InterPro" id="IPR010987">
    <property type="entry name" value="Glutathione-S-Trfase_C-like"/>
</dbReference>
<dbReference type="SUPFAM" id="SSF47616">
    <property type="entry name" value="GST C-terminal domain-like"/>
    <property type="match status" value="1"/>
</dbReference>
<dbReference type="PIRSF" id="PIRSF015753">
    <property type="entry name" value="GST"/>
    <property type="match status" value="1"/>
</dbReference>
<comment type="caution">
    <text evidence="3">The sequence shown here is derived from an EMBL/GenBank/DDBJ whole genome shotgun (WGS) entry which is preliminary data.</text>
</comment>
<evidence type="ECO:0000313" key="4">
    <source>
        <dbReference type="Proteomes" id="UP000635902"/>
    </source>
</evidence>
<protein>
    <submittedName>
        <fullName evidence="3">Glutathione S-transferase C-terminal domain-containing protein</fullName>
    </submittedName>
</protein>
<dbReference type="PROSITE" id="PS50405">
    <property type="entry name" value="GST_CTER"/>
    <property type="match status" value="1"/>
</dbReference>
<reference evidence="3 4" key="1">
    <citation type="submission" date="2020-10" db="EMBL/GenBank/DDBJ databases">
        <title>Novel species in genus Corynebacterium.</title>
        <authorList>
            <person name="Zhang G."/>
        </authorList>
    </citation>
    <scope>NUCLEOTIDE SEQUENCE [LARGE SCALE GENOMIC DNA]</scope>
    <source>
        <strain evidence="3 4">DSM 45110</strain>
    </source>
</reference>
<dbReference type="SFLD" id="SFLDG01206">
    <property type="entry name" value="Xi.1"/>
    <property type="match status" value="1"/>
</dbReference>
<proteinExistence type="predicted"/>
<dbReference type="Gene3D" id="1.20.1050.10">
    <property type="match status" value="1"/>
</dbReference>
<dbReference type="RefSeq" id="WP_194556145.1">
    <property type="nucleotide sequence ID" value="NZ_JADKMY010000001.1"/>
</dbReference>
<accession>A0ABR9ZIR4</accession>
<dbReference type="InterPro" id="IPR047047">
    <property type="entry name" value="GST_Omega-like_C"/>
</dbReference>
<feature type="region of interest" description="Disordered" evidence="1">
    <location>
        <begin position="281"/>
        <end position="323"/>
    </location>
</feature>
<dbReference type="InterPro" id="IPR040079">
    <property type="entry name" value="Glutathione_S-Trfase"/>
</dbReference>